<dbReference type="PROSITE" id="PS50006">
    <property type="entry name" value="FHA_DOMAIN"/>
    <property type="match status" value="1"/>
</dbReference>
<dbReference type="Gene3D" id="2.60.200.20">
    <property type="match status" value="1"/>
</dbReference>
<dbReference type="InterPro" id="IPR057893">
    <property type="entry name" value="LRV_2"/>
</dbReference>
<dbReference type="InterPro" id="IPR008984">
    <property type="entry name" value="SMAD_FHA_dom_sf"/>
</dbReference>
<feature type="compositionally biased region" description="Polar residues" evidence="2">
    <location>
        <begin position="328"/>
        <end position="386"/>
    </location>
</feature>
<feature type="region of interest" description="Disordered" evidence="2">
    <location>
        <begin position="311"/>
        <end position="464"/>
    </location>
</feature>
<dbReference type="Pfam" id="PF25591">
    <property type="entry name" value="LRV_2"/>
    <property type="match status" value="1"/>
</dbReference>
<protein>
    <submittedName>
        <fullName evidence="4">FHA domain-containing protein</fullName>
    </submittedName>
</protein>
<feature type="region of interest" description="Disordered" evidence="2">
    <location>
        <begin position="244"/>
        <end position="274"/>
    </location>
</feature>
<dbReference type="OrthoDB" id="3240300at2"/>
<evidence type="ECO:0000313" key="4">
    <source>
        <dbReference type="EMBL" id="NEG71733.1"/>
    </source>
</evidence>
<sequence length="558" mass="59907">MEGRFGKAGGAVSDERRSLRWLVRVKGCDQVSVLPSERLEIGRRPIRPLPDTGIVRFEVPDDTRSMSKRHAVFAVSASGDATICDIGSTNGTYMVRADGTLVRLPAHVEFPLPSAAVRMQFGDVPVDFIRVDEPEPQPKPQVTDLFEYAMGDAKPEPDAAELSVDDILDLRAGEPTSAFTASSVASRVNELKMASLRSFMPHVGAREPEDNALIADSMPLTVQQQPHEPRDLFVDALAESSELPQLAEPKSSVPPVASDEEPAQDVSFGSPSYVVPNALKTDTVAPADRVMPISVIAHPVRPVHAEAEHVAVSDDGTSSDEGAPADQSAVSSQDMPQDHTAASSSANQETEDQSTTVVPSASDQPATNQSTADQSTADQPTADQPTSEPSVAASSSASSAEQPVVQPTEPSSDVHDQLFRPMTAADQPDVAQTIATQQFTTDQPVRQPSGYDQPDATGTYAPVFEPGSVFDRVAKGDFKRPEPSVEVDGLTSDEAKRTGDFSVQFHMARYPQLLPFLAMNPSLYDDLYAWLSAQGNRDIDAALENNPGYQDYRKAVGK</sequence>
<dbReference type="EMBL" id="WHZX01000003">
    <property type="protein sequence ID" value="NEG71733.1"/>
    <property type="molecule type" value="Genomic_DNA"/>
</dbReference>
<organism evidence="4 5">
    <name type="scientific">Bifidobacterium ramosum</name>
    <dbReference type="NCBI Taxonomy" id="1798158"/>
    <lineage>
        <taxon>Bacteria</taxon>
        <taxon>Bacillati</taxon>
        <taxon>Actinomycetota</taxon>
        <taxon>Actinomycetes</taxon>
        <taxon>Bifidobacteriales</taxon>
        <taxon>Bifidobacteriaceae</taxon>
        <taxon>Bifidobacterium</taxon>
    </lineage>
</organism>
<comment type="caution">
    <text evidence="4">The sequence shown here is derived from an EMBL/GenBank/DDBJ whole genome shotgun (WGS) entry which is preliminary data.</text>
</comment>
<evidence type="ECO:0000259" key="3">
    <source>
        <dbReference type="PROSITE" id="PS50006"/>
    </source>
</evidence>
<name>A0A7K3TDG5_9BIFI</name>
<dbReference type="Pfam" id="PF00498">
    <property type="entry name" value="FHA"/>
    <property type="match status" value="1"/>
</dbReference>
<feature type="compositionally biased region" description="Low complexity" evidence="2">
    <location>
        <begin position="387"/>
        <end position="406"/>
    </location>
</feature>
<proteinExistence type="predicted"/>
<reference evidence="4 5" key="1">
    <citation type="submission" date="2019-10" db="EMBL/GenBank/DDBJ databases">
        <title>Bifidobacterium from non-human primates.</title>
        <authorList>
            <person name="Modesto M."/>
        </authorList>
    </citation>
    <scope>NUCLEOTIDE SEQUENCE [LARGE SCALE GENOMIC DNA]</scope>
    <source>
        <strain evidence="4 5">TREM</strain>
    </source>
</reference>
<evidence type="ECO:0000256" key="1">
    <source>
        <dbReference type="ARBA" id="ARBA00022553"/>
    </source>
</evidence>
<accession>A0A7K3TDG5</accession>
<evidence type="ECO:0000256" key="2">
    <source>
        <dbReference type="SAM" id="MobiDB-lite"/>
    </source>
</evidence>
<dbReference type="AlphaFoldDB" id="A0A7K3TDG5"/>
<gene>
    <name evidence="4" type="ORF">GFD24_05815</name>
</gene>
<dbReference type="SUPFAM" id="SSF49879">
    <property type="entry name" value="SMAD/FHA domain"/>
    <property type="match status" value="1"/>
</dbReference>
<dbReference type="Proteomes" id="UP000469943">
    <property type="component" value="Unassembled WGS sequence"/>
</dbReference>
<dbReference type="InterPro" id="IPR000253">
    <property type="entry name" value="FHA_dom"/>
</dbReference>
<feature type="compositionally biased region" description="Polar residues" evidence="2">
    <location>
        <begin position="433"/>
        <end position="446"/>
    </location>
</feature>
<keyword evidence="1" id="KW-0597">Phosphoprotein</keyword>
<evidence type="ECO:0000313" key="5">
    <source>
        <dbReference type="Proteomes" id="UP000469943"/>
    </source>
</evidence>
<feature type="domain" description="FHA" evidence="3">
    <location>
        <begin position="39"/>
        <end position="94"/>
    </location>
</feature>